<proteinExistence type="predicted"/>
<organism evidence="3 4">
    <name type="scientific">Planobispora siamensis</name>
    <dbReference type="NCBI Taxonomy" id="936338"/>
    <lineage>
        <taxon>Bacteria</taxon>
        <taxon>Bacillati</taxon>
        <taxon>Actinomycetota</taxon>
        <taxon>Actinomycetes</taxon>
        <taxon>Streptosporangiales</taxon>
        <taxon>Streptosporangiaceae</taxon>
        <taxon>Planobispora</taxon>
    </lineage>
</organism>
<feature type="compositionally biased region" description="Low complexity" evidence="1">
    <location>
        <begin position="205"/>
        <end position="216"/>
    </location>
</feature>
<protein>
    <recommendedName>
        <fullName evidence="5">Htaa protein</fullName>
    </recommendedName>
</protein>
<evidence type="ECO:0000256" key="1">
    <source>
        <dbReference type="SAM" id="MobiDB-lite"/>
    </source>
</evidence>
<dbReference type="RefSeq" id="WP_373872518.1">
    <property type="nucleotide sequence ID" value="NZ_BOOJ01000051.1"/>
</dbReference>
<feature type="chain" id="PRO_5038364163" description="Htaa protein" evidence="2">
    <location>
        <begin position="33"/>
        <end position="309"/>
    </location>
</feature>
<feature type="region of interest" description="Disordered" evidence="1">
    <location>
        <begin position="269"/>
        <end position="309"/>
    </location>
</feature>
<keyword evidence="2" id="KW-0732">Signal</keyword>
<feature type="region of interest" description="Disordered" evidence="1">
    <location>
        <begin position="183"/>
        <end position="247"/>
    </location>
</feature>
<evidence type="ECO:0000256" key="2">
    <source>
        <dbReference type="SAM" id="SignalP"/>
    </source>
</evidence>
<feature type="signal peptide" evidence="2">
    <location>
        <begin position="1"/>
        <end position="32"/>
    </location>
</feature>
<comment type="caution">
    <text evidence="3">The sequence shown here is derived from an EMBL/GenBank/DDBJ whole genome shotgun (WGS) entry which is preliminary data.</text>
</comment>
<name>A0A8J3SIL1_9ACTN</name>
<evidence type="ECO:0000313" key="4">
    <source>
        <dbReference type="Proteomes" id="UP000619788"/>
    </source>
</evidence>
<gene>
    <name evidence="3" type="ORF">Psi01_58160</name>
</gene>
<accession>A0A8J3SIL1</accession>
<evidence type="ECO:0000313" key="3">
    <source>
        <dbReference type="EMBL" id="GIH95186.1"/>
    </source>
</evidence>
<sequence length="309" mass="31779">MAPAVRRTGRPRVLTAAMGLVLATGASPVTGAAAQADNERQVMLEGATTASYFWDDGSGRAGDTGLPASGKPMQKGLAASPSWPLLTEGYVLYKGRKAPFFVGDRGPGEPSNRGIMLDLDAKTFAQLTGGTFDPDTLTVRGNGGLGHIKVDYVITKWGPGVGRKNHPVPFSTRAWSVRDTDPAEPVVIPDDAGSEPVTTAPPPAGGARAGVRTPAASPTAGQAPEQASPTPEQTAEAVTASSAVDDSGGISTGILLTAIGAAVGGAVTGRQLLNRRPGGRNGSPGPRRPAHRRTRGRHRRTGGRHARPR</sequence>
<dbReference type="AlphaFoldDB" id="A0A8J3SIL1"/>
<dbReference type="Proteomes" id="UP000619788">
    <property type="component" value="Unassembled WGS sequence"/>
</dbReference>
<feature type="compositionally biased region" description="Basic residues" evidence="1">
    <location>
        <begin position="288"/>
        <end position="309"/>
    </location>
</feature>
<evidence type="ECO:0008006" key="5">
    <source>
        <dbReference type="Google" id="ProtNLM"/>
    </source>
</evidence>
<keyword evidence="4" id="KW-1185">Reference proteome</keyword>
<reference evidence="3 4" key="1">
    <citation type="submission" date="2021-01" db="EMBL/GenBank/DDBJ databases">
        <title>Whole genome shotgun sequence of Planobispora siamensis NBRC 107568.</title>
        <authorList>
            <person name="Komaki H."/>
            <person name="Tamura T."/>
        </authorList>
    </citation>
    <scope>NUCLEOTIDE SEQUENCE [LARGE SCALE GENOMIC DNA]</scope>
    <source>
        <strain evidence="3 4">NBRC 107568</strain>
    </source>
</reference>
<dbReference type="EMBL" id="BOOJ01000051">
    <property type="protein sequence ID" value="GIH95186.1"/>
    <property type="molecule type" value="Genomic_DNA"/>
</dbReference>